<sequence length="319" mass="36005">MARRRAVALFGALLALALTLLASACLLWFPRSAPGPPPAAWAAQQRRQRRLRDACRETDDDAASLDELSRAKLDHIVVDDAHGLLYCSVPKVASTNWKRVLLALQAGPGDPSQIPANRSHDPAAFTSLGQLSPEEARRRLRSHLKFMFARHPLERLLSAYRNKFEHAWSDYFPRRFGRTIVRRFRGAGASPDALSTGRGVTFDEFLRYVAGLDAGDHASAFNEHWRPVSDLCFPCLVRYDVVGLYHSLDQDSALVLWRAGLQRRVAFPSRARTYSSEPTGSLMDAYYGNVSAALLRQLRTVYQRDMALFRYARRYPPFD</sequence>
<dbReference type="Proteomes" id="UP000805193">
    <property type="component" value="Unassembled WGS sequence"/>
</dbReference>
<accession>A0AC60NW21</accession>
<evidence type="ECO:0000313" key="2">
    <source>
        <dbReference type="Proteomes" id="UP000805193"/>
    </source>
</evidence>
<keyword evidence="2" id="KW-1185">Reference proteome</keyword>
<evidence type="ECO:0000313" key="1">
    <source>
        <dbReference type="EMBL" id="KAG0411288.1"/>
    </source>
</evidence>
<gene>
    <name evidence="1" type="ORF">HPB47_011586</name>
</gene>
<comment type="caution">
    <text evidence="1">The sequence shown here is derived from an EMBL/GenBank/DDBJ whole genome shotgun (WGS) entry which is preliminary data.</text>
</comment>
<proteinExistence type="predicted"/>
<name>A0AC60NW21_IXOPE</name>
<reference evidence="1 2" key="1">
    <citation type="journal article" date="2020" name="Cell">
        <title>Large-Scale Comparative Analyses of Tick Genomes Elucidate Their Genetic Diversity and Vector Capacities.</title>
        <authorList>
            <consortium name="Tick Genome and Microbiome Consortium (TIGMIC)"/>
            <person name="Jia N."/>
            <person name="Wang J."/>
            <person name="Shi W."/>
            <person name="Du L."/>
            <person name="Sun Y."/>
            <person name="Zhan W."/>
            <person name="Jiang J.F."/>
            <person name="Wang Q."/>
            <person name="Zhang B."/>
            <person name="Ji P."/>
            <person name="Bell-Sakyi L."/>
            <person name="Cui X.M."/>
            <person name="Yuan T.T."/>
            <person name="Jiang B.G."/>
            <person name="Yang W.F."/>
            <person name="Lam T.T."/>
            <person name="Chang Q.C."/>
            <person name="Ding S.J."/>
            <person name="Wang X.J."/>
            <person name="Zhu J.G."/>
            <person name="Ruan X.D."/>
            <person name="Zhao L."/>
            <person name="Wei J.T."/>
            <person name="Ye R.Z."/>
            <person name="Que T.C."/>
            <person name="Du C.H."/>
            <person name="Zhou Y.H."/>
            <person name="Cheng J.X."/>
            <person name="Dai P.F."/>
            <person name="Guo W.B."/>
            <person name="Han X.H."/>
            <person name="Huang E.J."/>
            <person name="Li L.F."/>
            <person name="Wei W."/>
            <person name="Gao Y.C."/>
            <person name="Liu J.Z."/>
            <person name="Shao H.Z."/>
            <person name="Wang X."/>
            <person name="Wang C.C."/>
            <person name="Yang T.C."/>
            <person name="Huo Q.B."/>
            <person name="Li W."/>
            <person name="Chen H.Y."/>
            <person name="Chen S.E."/>
            <person name="Zhou L.G."/>
            <person name="Ni X.B."/>
            <person name="Tian J.H."/>
            <person name="Sheng Y."/>
            <person name="Liu T."/>
            <person name="Pan Y.S."/>
            <person name="Xia L.Y."/>
            <person name="Li J."/>
            <person name="Zhao F."/>
            <person name="Cao W.C."/>
        </authorList>
    </citation>
    <scope>NUCLEOTIDE SEQUENCE [LARGE SCALE GENOMIC DNA]</scope>
    <source>
        <strain evidence="1">Iper-2018</strain>
    </source>
</reference>
<organism evidence="1 2">
    <name type="scientific">Ixodes persulcatus</name>
    <name type="common">Taiga tick</name>
    <dbReference type="NCBI Taxonomy" id="34615"/>
    <lineage>
        <taxon>Eukaryota</taxon>
        <taxon>Metazoa</taxon>
        <taxon>Ecdysozoa</taxon>
        <taxon>Arthropoda</taxon>
        <taxon>Chelicerata</taxon>
        <taxon>Arachnida</taxon>
        <taxon>Acari</taxon>
        <taxon>Parasitiformes</taxon>
        <taxon>Ixodida</taxon>
        <taxon>Ixodoidea</taxon>
        <taxon>Ixodidae</taxon>
        <taxon>Ixodinae</taxon>
        <taxon>Ixodes</taxon>
    </lineage>
</organism>
<protein>
    <submittedName>
        <fullName evidence="1">Uncharacterized protein</fullName>
    </submittedName>
</protein>
<dbReference type="EMBL" id="JABSTQ010011446">
    <property type="protein sequence ID" value="KAG0411288.1"/>
    <property type="molecule type" value="Genomic_DNA"/>
</dbReference>